<dbReference type="eggNOG" id="COG0456">
    <property type="taxonomic scope" value="Bacteria"/>
</dbReference>
<dbReference type="Pfam" id="PF13508">
    <property type="entry name" value="Acetyltransf_7"/>
    <property type="match status" value="1"/>
</dbReference>
<evidence type="ECO:0000313" key="3">
    <source>
        <dbReference type="Proteomes" id="UP000036923"/>
    </source>
</evidence>
<dbReference type="AlphaFoldDB" id="A0A0L6JT95"/>
<dbReference type="OrthoDB" id="9127144at2"/>
<dbReference type="Proteomes" id="UP000036923">
    <property type="component" value="Unassembled WGS sequence"/>
</dbReference>
<dbReference type="InterPro" id="IPR016181">
    <property type="entry name" value="Acyl_CoA_acyltransferase"/>
</dbReference>
<evidence type="ECO:0000259" key="1">
    <source>
        <dbReference type="PROSITE" id="PS51186"/>
    </source>
</evidence>
<dbReference type="EMBL" id="LGTC01000001">
    <property type="protein sequence ID" value="KNY28924.1"/>
    <property type="molecule type" value="Genomic_DNA"/>
</dbReference>
<accession>A0A0L6JT95</accession>
<dbReference type="RefSeq" id="WP_036937514.1">
    <property type="nucleotide sequence ID" value="NZ_JQKC01000005.1"/>
</dbReference>
<comment type="caution">
    <text evidence="2">The sequence shown here is derived from an EMBL/GenBank/DDBJ whole genome shotgun (WGS) entry which is preliminary data.</text>
</comment>
<dbReference type="InterPro" id="IPR000182">
    <property type="entry name" value="GNAT_dom"/>
</dbReference>
<keyword evidence="2" id="KW-0808">Transferase</keyword>
<evidence type="ECO:0000313" key="2">
    <source>
        <dbReference type="EMBL" id="KNY28924.1"/>
    </source>
</evidence>
<gene>
    <name evidence="2" type="ORF">Bccel_4198</name>
</gene>
<dbReference type="GO" id="GO:0016747">
    <property type="term" value="F:acyltransferase activity, transferring groups other than amino-acyl groups"/>
    <property type="evidence" value="ECO:0007669"/>
    <property type="project" value="InterPro"/>
</dbReference>
<dbReference type="PROSITE" id="PS51186">
    <property type="entry name" value="GNAT"/>
    <property type="match status" value="1"/>
</dbReference>
<reference evidence="3" key="1">
    <citation type="submission" date="2015-07" db="EMBL/GenBank/DDBJ databases">
        <title>Near-Complete Genome Sequence of the Cellulolytic Bacterium Bacteroides (Pseudobacteroides) cellulosolvens ATCC 35603.</title>
        <authorList>
            <person name="Dassa B."/>
            <person name="Utturkar S.M."/>
            <person name="Klingeman D.M."/>
            <person name="Hurt R.A."/>
            <person name="Keller M."/>
            <person name="Xu J."/>
            <person name="Reddy Y.H.K."/>
            <person name="Borovok I."/>
            <person name="Grinberg I.R."/>
            <person name="Lamed R."/>
            <person name="Zhivin O."/>
            <person name="Bayer E.A."/>
            <person name="Brown S.D."/>
        </authorList>
    </citation>
    <scope>NUCLEOTIDE SEQUENCE [LARGE SCALE GENOMIC DNA]</scope>
    <source>
        <strain evidence="3">DSM 2933</strain>
    </source>
</reference>
<organism evidence="2 3">
    <name type="scientific">Pseudobacteroides cellulosolvens ATCC 35603 = DSM 2933</name>
    <dbReference type="NCBI Taxonomy" id="398512"/>
    <lineage>
        <taxon>Bacteria</taxon>
        <taxon>Bacillati</taxon>
        <taxon>Bacillota</taxon>
        <taxon>Clostridia</taxon>
        <taxon>Eubacteriales</taxon>
        <taxon>Oscillospiraceae</taxon>
        <taxon>Pseudobacteroides</taxon>
    </lineage>
</organism>
<name>A0A0L6JT95_9FIRM</name>
<keyword evidence="3" id="KW-1185">Reference proteome</keyword>
<proteinExistence type="predicted"/>
<dbReference type="STRING" id="398512.Bccel_4198"/>
<protein>
    <submittedName>
        <fullName evidence="2">GCN5-related N-acetyltransferase</fullName>
    </submittedName>
</protein>
<dbReference type="SUPFAM" id="SSF55729">
    <property type="entry name" value="Acyl-CoA N-acyltransferases (Nat)"/>
    <property type="match status" value="1"/>
</dbReference>
<feature type="domain" description="N-acetyltransferase" evidence="1">
    <location>
        <begin position="4"/>
        <end position="156"/>
    </location>
</feature>
<sequence>MTGYSIRKINDKELIDVYKHIKKDFAPDEYAPYEVLYHQVQNGEQEGMILCKDEQDVAYAICAGSSPNGFVLISLLAVYEQFRCQGIGSVFLNKLGSKYSNKSGIIVEVEKPEESSSKEERDCRKKRIEFYKKAGFCLIPNIDYSIWDVPMHLMAMPLSVPIESINETIGNIMYEIYLQLMGKRYIHKLKFSRQQLRLEKWKYYF</sequence>
<dbReference type="Gene3D" id="3.40.630.30">
    <property type="match status" value="1"/>
</dbReference>
<dbReference type="CDD" id="cd04301">
    <property type="entry name" value="NAT_SF"/>
    <property type="match status" value="1"/>
</dbReference>